<reference evidence="3" key="1">
    <citation type="submission" date="2015-11" db="EMBL/GenBank/DDBJ databases">
        <authorList>
            <person name="Varghese N."/>
        </authorList>
    </citation>
    <scope>NUCLEOTIDE SEQUENCE [LARGE SCALE GENOMIC DNA]</scope>
    <source>
        <strain evidence="3">DSM 45899</strain>
    </source>
</reference>
<dbReference type="AlphaFoldDB" id="A0A0S4QTL3"/>
<keyword evidence="3" id="KW-1185">Reference proteome</keyword>
<feature type="region of interest" description="Disordered" evidence="1">
    <location>
        <begin position="383"/>
        <end position="402"/>
    </location>
</feature>
<dbReference type="Proteomes" id="UP000198802">
    <property type="component" value="Unassembled WGS sequence"/>
</dbReference>
<sequence length="402" mass="44667">MVGPTGAAAIVCTVLWLERALDLVERYVRTRWGWTGVELEIPLTGGGTDPAGMVRRMIDLDELVAFVRDRNDEDREEIRPRYFQTHWPGSFQKYRSRSQIVARHSGDWVLAHADVVDAHLALIARWNEATGKMPVPLVVEDAARTLATPWSVRDDDTQHPQWRDRWTAVSGEPRGVWLTPGQQQVWPANTVIHLCLLCGARYLPGPVVGALKPSRAGGKILLGELLQTVEEFHASAPRNSLLARARDAEEALAEHARDVHGAHNAEEFAALIEAGAVNRRVPSTPEGKRRTGVMTNDAQTASNYRRALINFVDARMREVGYRLELDVPPGQADDEGMPGTARLLASWEAADKLRSDNPGAAGFADGLEYALRTQAALFRDHSNYDENWRPGEPPNWAGGRRH</sequence>
<dbReference type="EMBL" id="FAOZ01000023">
    <property type="protein sequence ID" value="CUU58944.1"/>
    <property type="molecule type" value="Genomic_DNA"/>
</dbReference>
<gene>
    <name evidence="2" type="ORF">Ga0074812_12373</name>
</gene>
<evidence type="ECO:0000256" key="1">
    <source>
        <dbReference type="SAM" id="MobiDB-lite"/>
    </source>
</evidence>
<evidence type="ECO:0000313" key="2">
    <source>
        <dbReference type="EMBL" id="CUU58944.1"/>
    </source>
</evidence>
<organism evidence="2 3">
    <name type="scientific">Parafrankia irregularis</name>
    <dbReference type="NCBI Taxonomy" id="795642"/>
    <lineage>
        <taxon>Bacteria</taxon>
        <taxon>Bacillati</taxon>
        <taxon>Actinomycetota</taxon>
        <taxon>Actinomycetes</taxon>
        <taxon>Frankiales</taxon>
        <taxon>Frankiaceae</taxon>
        <taxon>Parafrankia</taxon>
    </lineage>
</organism>
<proteinExistence type="predicted"/>
<name>A0A0S4QTL3_9ACTN</name>
<evidence type="ECO:0000313" key="3">
    <source>
        <dbReference type="Proteomes" id="UP000198802"/>
    </source>
</evidence>
<protein>
    <submittedName>
        <fullName evidence="2">Uncharacterized protein</fullName>
    </submittedName>
</protein>
<accession>A0A0S4QTL3</accession>